<dbReference type="Pfam" id="PF16925">
    <property type="entry name" value="TetR_C_13"/>
    <property type="match status" value="1"/>
</dbReference>
<dbReference type="EMBL" id="FOQD01000025">
    <property type="protein sequence ID" value="SFJ59751.1"/>
    <property type="molecule type" value="Genomic_DNA"/>
</dbReference>
<keyword evidence="2 4" id="KW-0238">DNA-binding</keyword>
<organism evidence="6 7">
    <name type="scientific">Planctomicrobium piriforme</name>
    <dbReference type="NCBI Taxonomy" id="1576369"/>
    <lineage>
        <taxon>Bacteria</taxon>
        <taxon>Pseudomonadati</taxon>
        <taxon>Planctomycetota</taxon>
        <taxon>Planctomycetia</taxon>
        <taxon>Planctomycetales</taxon>
        <taxon>Planctomycetaceae</taxon>
        <taxon>Planctomicrobium</taxon>
    </lineage>
</organism>
<evidence type="ECO:0000256" key="4">
    <source>
        <dbReference type="PROSITE-ProRule" id="PRU00335"/>
    </source>
</evidence>
<proteinExistence type="predicted"/>
<dbReference type="OrthoDB" id="9814703at2"/>
<evidence type="ECO:0000259" key="5">
    <source>
        <dbReference type="PROSITE" id="PS50977"/>
    </source>
</evidence>
<protein>
    <submittedName>
        <fullName evidence="6">TetR/AcrR family transcriptional regulator, transcriptional repressor for nem operon</fullName>
    </submittedName>
</protein>
<evidence type="ECO:0000256" key="3">
    <source>
        <dbReference type="ARBA" id="ARBA00023163"/>
    </source>
</evidence>
<evidence type="ECO:0000313" key="6">
    <source>
        <dbReference type="EMBL" id="SFJ59751.1"/>
    </source>
</evidence>
<dbReference type="STRING" id="1576369.SAMN05421753_1254"/>
<dbReference type="Pfam" id="PF00440">
    <property type="entry name" value="TetR_N"/>
    <property type="match status" value="1"/>
</dbReference>
<dbReference type="PROSITE" id="PS50977">
    <property type="entry name" value="HTH_TETR_2"/>
    <property type="match status" value="1"/>
</dbReference>
<dbReference type="InterPro" id="IPR009057">
    <property type="entry name" value="Homeodomain-like_sf"/>
</dbReference>
<feature type="DNA-binding region" description="H-T-H motif" evidence="4">
    <location>
        <begin position="39"/>
        <end position="58"/>
    </location>
</feature>
<sequence>MESRLYCRGDRILPKPSHREKLLEEGFKVLLSQGYNGASVRDIVRAAGAPQGSFTNHFGSKEAFAEEVLERYFSLVSTKIEKTLRNDSLAPLKRLRVWLDAQIEFLEQSEFRSGCLIGNFTLESSNQNASIHRRLVEIIQDIEGSLVYCLKAAVKVGELPVSTNVHDIASFIYSSWQGAIVQAKVEQRVEPLKRFKKVLFGQVLR</sequence>
<dbReference type="PANTHER" id="PTHR47506:SF6">
    <property type="entry name" value="HTH-TYPE TRANSCRIPTIONAL REPRESSOR NEMR"/>
    <property type="match status" value="1"/>
</dbReference>
<dbReference type="InterPro" id="IPR001647">
    <property type="entry name" value="HTH_TetR"/>
</dbReference>
<evidence type="ECO:0000256" key="1">
    <source>
        <dbReference type="ARBA" id="ARBA00023015"/>
    </source>
</evidence>
<evidence type="ECO:0000256" key="2">
    <source>
        <dbReference type="ARBA" id="ARBA00023125"/>
    </source>
</evidence>
<name>A0A1I3SQ45_9PLAN</name>
<gene>
    <name evidence="6" type="ORF">SAMN05421753_1254</name>
</gene>
<dbReference type="InterPro" id="IPR036271">
    <property type="entry name" value="Tet_transcr_reg_TetR-rel_C_sf"/>
</dbReference>
<dbReference type="InterPro" id="IPR011075">
    <property type="entry name" value="TetR_C"/>
</dbReference>
<dbReference type="SUPFAM" id="SSF46689">
    <property type="entry name" value="Homeodomain-like"/>
    <property type="match status" value="1"/>
</dbReference>
<dbReference type="PANTHER" id="PTHR47506">
    <property type="entry name" value="TRANSCRIPTIONAL REGULATORY PROTEIN"/>
    <property type="match status" value="1"/>
</dbReference>
<dbReference type="Gene3D" id="1.10.357.10">
    <property type="entry name" value="Tetracycline Repressor, domain 2"/>
    <property type="match status" value="1"/>
</dbReference>
<dbReference type="GO" id="GO:0003677">
    <property type="term" value="F:DNA binding"/>
    <property type="evidence" value="ECO:0007669"/>
    <property type="project" value="UniProtKB-UniRule"/>
</dbReference>
<reference evidence="7" key="1">
    <citation type="submission" date="2016-10" db="EMBL/GenBank/DDBJ databases">
        <authorList>
            <person name="Varghese N."/>
            <person name="Submissions S."/>
        </authorList>
    </citation>
    <scope>NUCLEOTIDE SEQUENCE [LARGE SCALE GENOMIC DNA]</scope>
    <source>
        <strain evidence="7">DSM 26348</strain>
    </source>
</reference>
<dbReference type="SUPFAM" id="SSF48498">
    <property type="entry name" value="Tetracyclin repressor-like, C-terminal domain"/>
    <property type="match status" value="1"/>
</dbReference>
<dbReference type="Proteomes" id="UP000199518">
    <property type="component" value="Unassembled WGS sequence"/>
</dbReference>
<keyword evidence="3" id="KW-0804">Transcription</keyword>
<keyword evidence="7" id="KW-1185">Reference proteome</keyword>
<evidence type="ECO:0000313" key="7">
    <source>
        <dbReference type="Proteomes" id="UP000199518"/>
    </source>
</evidence>
<accession>A0A1I3SQ45</accession>
<keyword evidence="1" id="KW-0805">Transcription regulation</keyword>
<dbReference type="AlphaFoldDB" id="A0A1I3SQ45"/>
<feature type="domain" description="HTH tetR-type" evidence="5">
    <location>
        <begin position="16"/>
        <end position="76"/>
    </location>
</feature>